<keyword evidence="5 10" id="KW-0255">Endonuclease</keyword>
<dbReference type="HOGENOM" id="CLU_055174_2_2_10"/>
<evidence type="ECO:0000256" key="5">
    <source>
        <dbReference type="ARBA" id="ARBA00022759"/>
    </source>
</evidence>
<feature type="domain" description="DNA/RNA non-specific endonuclease/pyrophosphatase/phosphodiesterase" evidence="12">
    <location>
        <begin position="83"/>
        <end position="277"/>
    </location>
</feature>
<dbReference type="EC" id="3.1.30.-" evidence="10"/>
<proteinExistence type="inferred from homology"/>
<protein>
    <recommendedName>
        <fullName evidence="10">Endonuclease</fullName>
        <ecNumber evidence="10">3.1.30.-</ecNumber>
    </recommendedName>
</protein>
<sequence>MKKHFPVYIPFLIFLIGTVTCNLAKGNCNFLKNNSKYNGGIEVNRKKHLTTKVHLTKSTFTTITDERLLIQNVPQGEPSQILKREGYIVSYNYETHIPNWVAWHLKAQHTTGPYKREGIGFQEDIEAKGVRVTTFDYSRSGYDRGHMCPSADNKWSRRAQEQSFLLTNVCPQDHGLNVGDWNEMEKQCRKWAKVYGSIYIVAGPILYHQKHKTIGKSKVVVPDAFFKVILCMEGTIKAIGFIYKNKSGNRPKGDYVNSVDQIERITGIDFFSSLPDTIETKIEAKTDLSDW</sequence>
<dbReference type="Gene3D" id="3.40.570.10">
    <property type="entry name" value="Extracellular Endonuclease, subunit A"/>
    <property type="match status" value="1"/>
</dbReference>
<dbReference type="GO" id="GO:0016787">
    <property type="term" value="F:hydrolase activity"/>
    <property type="evidence" value="ECO:0007669"/>
    <property type="project" value="UniProtKB-KW"/>
</dbReference>
<dbReference type="Proteomes" id="UP000003167">
    <property type="component" value="Unassembled WGS sequence"/>
</dbReference>
<dbReference type="STRING" id="999422.HMPREF9944_00158"/>
<dbReference type="SMART" id="SM00892">
    <property type="entry name" value="Endonuclease_NS"/>
    <property type="match status" value="1"/>
</dbReference>
<evidence type="ECO:0000256" key="10">
    <source>
        <dbReference type="RuleBase" id="RU366055"/>
    </source>
</evidence>
<dbReference type="InterPro" id="IPR044929">
    <property type="entry name" value="DNA/RNA_non-sp_Endonuclease_sf"/>
</dbReference>
<dbReference type="SUPFAM" id="SSF54060">
    <property type="entry name" value="His-Me finger endonucleases"/>
    <property type="match status" value="1"/>
</dbReference>
<dbReference type="PROSITE" id="PS01070">
    <property type="entry name" value="NUCLEASE_NON_SPEC"/>
    <property type="match status" value="1"/>
</dbReference>
<comment type="caution">
    <text evidence="13">The sequence shown here is derived from an EMBL/GenBank/DDBJ whole genome shotgun (WGS) entry which is preliminary data.</text>
</comment>
<dbReference type="AlphaFoldDB" id="H1HJ14"/>
<dbReference type="InterPro" id="IPR040255">
    <property type="entry name" value="Non-specific_endonuclease"/>
</dbReference>
<accession>H1HJ14</accession>
<dbReference type="CDD" id="cd00091">
    <property type="entry name" value="NUC"/>
    <property type="match status" value="1"/>
</dbReference>
<evidence type="ECO:0000256" key="3">
    <source>
        <dbReference type="ARBA" id="ARBA00022722"/>
    </source>
</evidence>
<evidence type="ECO:0000256" key="6">
    <source>
        <dbReference type="ARBA" id="ARBA00022801"/>
    </source>
</evidence>
<feature type="domain" description="ENPP1-3/EXOG-like endonuclease/phosphodiesterase" evidence="11">
    <location>
        <begin position="84"/>
        <end position="277"/>
    </location>
</feature>
<reference evidence="13 14" key="1">
    <citation type="submission" date="2011-12" db="EMBL/GenBank/DDBJ databases">
        <title>The Genome Sequence of Prevotella maculosa OT 289.</title>
        <authorList>
            <consortium name="The Broad Institute Genome Sequencing Platform"/>
            <person name="Earl A."/>
            <person name="Ward D."/>
            <person name="Feldgarden M."/>
            <person name="Gevers D."/>
            <person name="Izard J."/>
            <person name="Blanton J.M."/>
            <person name="Mathney J."/>
            <person name="Tanner A.C."/>
            <person name="Dewhirst F.E."/>
            <person name="Young S.K."/>
            <person name="Zeng Q."/>
            <person name="Gargeya S."/>
            <person name="Fitzgerald M."/>
            <person name="Haas B."/>
            <person name="Abouelleil A."/>
            <person name="Alvarado L."/>
            <person name="Arachchi H.M."/>
            <person name="Berlin A."/>
            <person name="Chapman S.B."/>
            <person name="Gearin G."/>
            <person name="Goldberg J."/>
            <person name="Griggs A."/>
            <person name="Gujja S."/>
            <person name="Hansen M."/>
            <person name="Heiman D."/>
            <person name="Howarth C."/>
            <person name="Larimer J."/>
            <person name="Lui A."/>
            <person name="MacDonald P.J.P."/>
            <person name="McCowen C."/>
            <person name="Montmayeur A."/>
            <person name="Murphy C."/>
            <person name="Neiman D."/>
            <person name="Pearson M."/>
            <person name="Priest M."/>
            <person name="Roberts A."/>
            <person name="Saif S."/>
            <person name="Shea T."/>
            <person name="Sisk P."/>
            <person name="Stolte C."/>
            <person name="Sykes S."/>
            <person name="Wortman J."/>
            <person name="Nusbaum C."/>
            <person name="Birren B."/>
        </authorList>
    </citation>
    <scope>NUCLEOTIDE SEQUENCE [LARGE SCALE GENOMIC DNA]</scope>
    <source>
        <strain evidence="13 14">OT 289</strain>
    </source>
</reference>
<dbReference type="PATRIC" id="fig|999422.3.peg.148"/>
<evidence type="ECO:0000256" key="9">
    <source>
        <dbReference type="PIRSR" id="PIRSR640255-2"/>
    </source>
</evidence>
<keyword evidence="14" id="KW-1185">Reference proteome</keyword>
<dbReference type="Pfam" id="PF01223">
    <property type="entry name" value="Endonuclease_NS"/>
    <property type="match status" value="1"/>
</dbReference>
<keyword evidence="6 10" id="KW-0378">Hydrolase</keyword>
<name>H1HJ14_9BACT</name>
<gene>
    <name evidence="13" type="ORF">HMPREF9944_00158</name>
</gene>
<evidence type="ECO:0000256" key="2">
    <source>
        <dbReference type="ARBA" id="ARBA00010052"/>
    </source>
</evidence>
<feature type="binding site" evidence="9">
    <location>
        <position position="177"/>
    </location>
    <ligand>
        <name>Mg(2+)</name>
        <dbReference type="ChEBI" id="CHEBI:18420"/>
        <note>catalytic</note>
    </ligand>
</feature>
<evidence type="ECO:0000259" key="11">
    <source>
        <dbReference type="SMART" id="SM00477"/>
    </source>
</evidence>
<dbReference type="GO" id="GO:0003676">
    <property type="term" value="F:nucleic acid binding"/>
    <property type="evidence" value="ECO:0007669"/>
    <property type="project" value="InterPro"/>
</dbReference>
<evidence type="ECO:0000259" key="12">
    <source>
        <dbReference type="SMART" id="SM00892"/>
    </source>
</evidence>
<dbReference type="InterPro" id="IPR001604">
    <property type="entry name" value="Endo_G_ENPP1-like_dom"/>
</dbReference>
<dbReference type="InterPro" id="IPR018524">
    <property type="entry name" value="DNA/RNA_endonuclease_AS"/>
</dbReference>
<feature type="active site" description="Proton acceptor" evidence="8">
    <location>
        <position position="146"/>
    </location>
</feature>
<dbReference type="RefSeq" id="WP_008563753.1">
    <property type="nucleotide sequence ID" value="NZ_JH594500.1"/>
</dbReference>
<keyword evidence="4 9" id="KW-0479">Metal-binding</keyword>
<dbReference type="SMART" id="SM00477">
    <property type="entry name" value="NUC"/>
    <property type="match status" value="1"/>
</dbReference>
<evidence type="ECO:0000256" key="4">
    <source>
        <dbReference type="ARBA" id="ARBA00022723"/>
    </source>
</evidence>
<keyword evidence="7" id="KW-0460">Magnesium</keyword>
<comment type="similarity">
    <text evidence="2 10">Belongs to the DNA/RNA non-specific endonuclease family.</text>
</comment>
<organism evidence="13 14">
    <name type="scientific">Segatella maculosa OT 289</name>
    <dbReference type="NCBI Taxonomy" id="999422"/>
    <lineage>
        <taxon>Bacteria</taxon>
        <taxon>Pseudomonadati</taxon>
        <taxon>Bacteroidota</taxon>
        <taxon>Bacteroidia</taxon>
        <taxon>Bacteroidales</taxon>
        <taxon>Prevotellaceae</taxon>
        <taxon>Segatella</taxon>
    </lineage>
</organism>
<comment type="cofactor">
    <cofactor evidence="1 10">
        <name>Mg(2+)</name>
        <dbReference type="ChEBI" id="CHEBI:18420"/>
    </cofactor>
</comment>
<evidence type="ECO:0000313" key="13">
    <source>
        <dbReference type="EMBL" id="EHO74407.1"/>
    </source>
</evidence>
<keyword evidence="3 10" id="KW-0540">Nuclease</keyword>
<dbReference type="InterPro" id="IPR020821">
    <property type="entry name" value="ENPP1-3/EXOG-like_nuc-like"/>
</dbReference>
<dbReference type="EMBL" id="AGEK01000010">
    <property type="protein sequence ID" value="EHO74407.1"/>
    <property type="molecule type" value="Genomic_DNA"/>
</dbReference>
<dbReference type="GO" id="GO:0004519">
    <property type="term" value="F:endonuclease activity"/>
    <property type="evidence" value="ECO:0007669"/>
    <property type="project" value="UniProtKB-UniRule"/>
</dbReference>
<dbReference type="OrthoDB" id="9811262at2"/>
<evidence type="ECO:0000256" key="8">
    <source>
        <dbReference type="PIRSR" id="PIRSR640255-1"/>
    </source>
</evidence>
<dbReference type="GO" id="GO:0046872">
    <property type="term" value="F:metal ion binding"/>
    <property type="evidence" value="ECO:0007669"/>
    <property type="project" value="UniProtKB-KW"/>
</dbReference>
<evidence type="ECO:0000256" key="7">
    <source>
        <dbReference type="ARBA" id="ARBA00022842"/>
    </source>
</evidence>
<evidence type="ECO:0000313" key="14">
    <source>
        <dbReference type="Proteomes" id="UP000003167"/>
    </source>
</evidence>
<dbReference type="PANTHER" id="PTHR13966">
    <property type="entry name" value="ENDONUCLEASE RELATED"/>
    <property type="match status" value="1"/>
</dbReference>
<evidence type="ECO:0000256" key="1">
    <source>
        <dbReference type="ARBA" id="ARBA00001946"/>
    </source>
</evidence>
<dbReference type="InterPro" id="IPR044925">
    <property type="entry name" value="His-Me_finger_sf"/>
</dbReference>
<dbReference type="PANTHER" id="PTHR13966:SF5">
    <property type="entry name" value="ENDONUCLEASE G, MITOCHONDRIAL"/>
    <property type="match status" value="1"/>
</dbReference>